<evidence type="ECO:0000256" key="1">
    <source>
        <dbReference type="SAM" id="MobiDB-lite"/>
    </source>
</evidence>
<keyword evidence="3" id="KW-1185">Reference proteome</keyword>
<name>A0A074YEY0_AURSE</name>
<dbReference type="EMBL" id="KL584769">
    <property type="protein sequence ID" value="KEQ92627.1"/>
    <property type="molecule type" value="Genomic_DNA"/>
</dbReference>
<proteinExistence type="predicted"/>
<sequence length="332" mass="37626">MSQTIFCVREPAGELRARFRCFKNVCEALLRRTKGSLYTKNPHLESLIKPLEDDWAVISNDASDRLLTVRDELRLASVDVYLVSEVIKLGDYYRDQKCVSKPIETAVQNQLLRKRALLAKLRASGYRQHQTTVQQPYPVFTDDSPATVPPASAKTPSEEHNEVSDHSNPFNDPESGVEASEIDRDLGGFDFLAIRHLVLLYIERTIQNEDINSPPPTLNSPGRIRLLGACKKLIDVFTEQQDVLKAMVGENEVPEEQGPMEEKTSLDGMVDSMDPEISDRTIATLVLHWTTVNDFNGFKRMYASEFGPPKEDLKLTLTKQKHRRAITKTRSR</sequence>
<dbReference type="AlphaFoldDB" id="A0A074YEY0"/>
<reference evidence="2 3" key="1">
    <citation type="journal article" date="2014" name="BMC Genomics">
        <title>Genome sequencing of four Aureobasidium pullulans varieties: biotechnological potential, stress tolerance, and description of new species.</title>
        <authorList>
            <person name="Gostin Ar C."/>
            <person name="Ohm R.A."/>
            <person name="Kogej T."/>
            <person name="Sonjak S."/>
            <person name="Turk M."/>
            <person name="Zajc J."/>
            <person name="Zalar P."/>
            <person name="Grube M."/>
            <person name="Sun H."/>
            <person name="Han J."/>
            <person name="Sharma A."/>
            <person name="Chiniquy J."/>
            <person name="Ngan C.Y."/>
            <person name="Lipzen A."/>
            <person name="Barry K."/>
            <person name="Grigoriev I.V."/>
            <person name="Gunde-Cimerman N."/>
        </authorList>
    </citation>
    <scope>NUCLEOTIDE SEQUENCE [LARGE SCALE GENOMIC DNA]</scope>
    <source>
        <strain evidence="2 3">EXF-2481</strain>
    </source>
</reference>
<dbReference type="HOGENOM" id="CLU_773809_0_0_1"/>
<accession>A0A074YEY0</accession>
<organism evidence="2 3">
    <name type="scientific">Aureobasidium subglaciale (strain EXF-2481)</name>
    <name type="common">Aureobasidium pullulans var. subglaciale</name>
    <dbReference type="NCBI Taxonomy" id="1043005"/>
    <lineage>
        <taxon>Eukaryota</taxon>
        <taxon>Fungi</taxon>
        <taxon>Dikarya</taxon>
        <taxon>Ascomycota</taxon>
        <taxon>Pezizomycotina</taxon>
        <taxon>Dothideomycetes</taxon>
        <taxon>Dothideomycetidae</taxon>
        <taxon>Dothideales</taxon>
        <taxon>Saccotheciaceae</taxon>
        <taxon>Aureobasidium</taxon>
    </lineage>
</organism>
<dbReference type="RefSeq" id="XP_013341121.1">
    <property type="nucleotide sequence ID" value="XM_013485667.1"/>
</dbReference>
<dbReference type="GeneID" id="25364530"/>
<protein>
    <submittedName>
        <fullName evidence="2">Uncharacterized protein</fullName>
    </submittedName>
</protein>
<dbReference type="Proteomes" id="UP000030641">
    <property type="component" value="Unassembled WGS sequence"/>
</dbReference>
<dbReference type="InParanoid" id="A0A074YEY0"/>
<gene>
    <name evidence="2" type="ORF">AUEXF2481DRAFT_31879</name>
</gene>
<feature type="region of interest" description="Disordered" evidence="1">
    <location>
        <begin position="137"/>
        <end position="178"/>
    </location>
</feature>
<evidence type="ECO:0000313" key="3">
    <source>
        <dbReference type="Proteomes" id="UP000030641"/>
    </source>
</evidence>
<evidence type="ECO:0000313" key="2">
    <source>
        <dbReference type="EMBL" id="KEQ92627.1"/>
    </source>
</evidence>
<dbReference type="OrthoDB" id="3945796at2759"/>
<feature type="compositionally biased region" description="Basic and acidic residues" evidence="1">
    <location>
        <begin position="156"/>
        <end position="165"/>
    </location>
</feature>